<name>A0A397T807_9GLOM</name>
<evidence type="ECO:0000313" key="3">
    <source>
        <dbReference type="Proteomes" id="UP000265703"/>
    </source>
</evidence>
<dbReference type="OrthoDB" id="532890at2759"/>
<evidence type="ECO:0000313" key="2">
    <source>
        <dbReference type="EMBL" id="RIA93026.1"/>
    </source>
</evidence>
<keyword evidence="3" id="KW-1185">Reference proteome</keyword>
<proteinExistence type="predicted"/>
<accession>A0A397T807</accession>
<gene>
    <name evidence="2" type="ORF">C1645_819961</name>
</gene>
<reference evidence="2 3" key="1">
    <citation type="submission" date="2018-06" db="EMBL/GenBank/DDBJ databases">
        <title>Comparative genomics reveals the genomic features of Rhizophagus irregularis, R. cerebriforme, R. diaphanum and Gigaspora rosea, and their symbiotic lifestyle signature.</title>
        <authorList>
            <person name="Morin E."/>
            <person name="San Clemente H."/>
            <person name="Chen E.C.H."/>
            <person name="De La Providencia I."/>
            <person name="Hainaut M."/>
            <person name="Kuo A."/>
            <person name="Kohler A."/>
            <person name="Murat C."/>
            <person name="Tang N."/>
            <person name="Roy S."/>
            <person name="Loubradou J."/>
            <person name="Henrissat B."/>
            <person name="Grigoriev I.V."/>
            <person name="Corradi N."/>
            <person name="Roux C."/>
            <person name="Martin F.M."/>
        </authorList>
    </citation>
    <scope>NUCLEOTIDE SEQUENCE [LARGE SCALE GENOMIC DNA]</scope>
    <source>
        <strain evidence="2 3">DAOM 227022</strain>
    </source>
</reference>
<feature type="region of interest" description="Disordered" evidence="1">
    <location>
        <begin position="87"/>
        <end position="113"/>
    </location>
</feature>
<dbReference type="InterPro" id="IPR019270">
    <property type="entry name" value="DUF2283"/>
</dbReference>
<sequence length="261" mass="30086">MAGKILSYKDWSLALEQDYLEFYWTLHAKITVTDRELLPKVIEDVLLNHIKESSEIQECENSDSQLKIVQQKISGKIILKTIKDSSSSKKDYPKASISEKQIQEQDDIQTKKNSPIGNDNLISLRNNTVYFYDEEVDIISLYFARKSSGYNHSEEAIENKILVSYDNDEKIVSLNIFKASKNLSCHLYDLQVKIDNKPPLVLLPIYNKSHDELRVYFHGSISPTIIFERSEEEGIEVAMNDSKKIIALLFRDSSKKVRNDC</sequence>
<protein>
    <submittedName>
        <fullName evidence="2">Uncharacterized protein</fullName>
    </submittedName>
</protein>
<dbReference type="AlphaFoldDB" id="A0A397T807"/>
<evidence type="ECO:0000256" key="1">
    <source>
        <dbReference type="SAM" id="MobiDB-lite"/>
    </source>
</evidence>
<organism evidence="2 3">
    <name type="scientific">Glomus cerebriforme</name>
    <dbReference type="NCBI Taxonomy" id="658196"/>
    <lineage>
        <taxon>Eukaryota</taxon>
        <taxon>Fungi</taxon>
        <taxon>Fungi incertae sedis</taxon>
        <taxon>Mucoromycota</taxon>
        <taxon>Glomeromycotina</taxon>
        <taxon>Glomeromycetes</taxon>
        <taxon>Glomerales</taxon>
        <taxon>Glomeraceae</taxon>
        <taxon>Glomus</taxon>
    </lineage>
</organism>
<dbReference type="EMBL" id="QKYT01000113">
    <property type="protein sequence ID" value="RIA93026.1"/>
    <property type="molecule type" value="Genomic_DNA"/>
</dbReference>
<dbReference type="Pfam" id="PF10049">
    <property type="entry name" value="DUF2283"/>
    <property type="match status" value="1"/>
</dbReference>
<dbReference type="Proteomes" id="UP000265703">
    <property type="component" value="Unassembled WGS sequence"/>
</dbReference>
<comment type="caution">
    <text evidence="2">The sequence shown here is derived from an EMBL/GenBank/DDBJ whole genome shotgun (WGS) entry which is preliminary data.</text>
</comment>